<evidence type="ECO:0000313" key="2">
    <source>
        <dbReference type="EMBL" id="MSC67924.1"/>
    </source>
</evidence>
<evidence type="ECO:0008006" key="3">
    <source>
        <dbReference type="Google" id="ProtNLM"/>
    </source>
</evidence>
<dbReference type="Gene3D" id="3.90.550.20">
    <property type="match status" value="1"/>
</dbReference>
<dbReference type="SUPFAM" id="SSF53448">
    <property type="entry name" value="Nucleotide-diphospho-sugar transferases"/>
    <property type="match status" value="1"/>
</dbReference>
<reference evidence="2" key="1">
    <citation type="journal article" date="2019" name="Nat. Med.">
        <title>A library of human gut bacterial isolates paired with longitudinal multiomics data enables mechanistic microbiome research.</title>
        <authorList>
            <person name="Poyet M."/>
            <person name="Groussin M."/>
            <person name="Gibbons S.M."/>
            <person name="Avila-Pacheco J."/>
            <person name="Jiang X."/>
            <person name="Kearney S.M."/>
            <person name="Perrotta A.R."/>
            <person name="Berdy B."/>
            <person name="Zhao S."/>
            <person name="Lieberman T.D."/>
            <person name="Swanson P.K."/>
            <person name="Smith M."/>
            <person name="Roesemann S."/>
            <person name="Alexander J.E."/>
            <person name="Rich S.A."/>
            <person name="Livny J."/>
            <person name="Vlamakis H."/>
            <person name="Clish C."/>
            <person name="Bullock K."/>
            <person name="Deik A."/>
            <person name="Scott J."/>
            <person name="Pierce K.A."/>
            <person name="Xavier R.J."/>
            <person name="Alm E.J."/>
        </authorList>
    </citation>
    <scope>NUCLEOTIDE SEQUENCE</scope>
    <source>
        <strain evidence="2">BIOML-B7</strain>
    </source>
</reference>
<protein>
    <recommendedName>
        <fullName evidence="3">Capsular biosynthesis protein</fullName>
    </recommendedName>
</protein>
<sequence>MKKIKGKIRNIISIYRYFGLSLGCYNFLLSIPFIKHISLWKKINKKYYRLCKDYLYSHYLSDYSFDDSDEIGRIDENSNIWVFWWQGICNAPELVKKCLSTIIKFKGKHNVVIIDKTNLMNYLDVPDFFWSKLENNEISIQHFSDYIRTRLLYKYGGIWMDATLFLTDNVDEDLTKYGFYTIRHGERSDYHICEGKWSTFFMASCKGNKFFKYLADLQEKYWRNEKYPICYLIIDCFISLLVDVSPFCRDQVNQVPVNNTKTMQLAKMFTKDYSDVKESVDEIIKNTKIIKLSNKCKVNTSPDSVYYWLLNVYDNREEKTAL</sequence>
<keyword evidence="1" id="KW-0812">Transmembrane</keyword>
<dbReference type="InterPro" id="IPR008441">
    <property type="entry name" value="AfumC-like_glycosyl_Trfase"/>
</dbReference>
<feature type="transmembrane region" description="Helical" evidence="1">
    <location>
        <begin position="12"/>
        <end position="34"/>
    </location>
</feature>
<dbReference type="GO" id="GO:0016757">
    <property type="term" value="F:glycosyltransferase activity"/>
    <property type="evidence" value="ECO:0007669"/>
    <property type="project" value="InterPro"/>
</dbReference>
<gene>
    <name evidence="2" type="ORF">GKD79_03255</name>
</gene>
<evidence type="ECO:0000256" key="1">
    <source>
        <dbReference type="SAM" id="Phobius"/>
    </source>
</evidence>
<proteinExistence type="predicted"/>
<accession>A0A6G1ZWM1</accession>
<keyword evidence="1" id="KW-0472">Membrane</keyword>
<dbReference type="RefSeq" id="WP_142410959.1">
    <property type="nucleotide sequence ID" value="NZ_WKQF01000002.1"/>
</dbReference>
<comment type="caution">
    <text evidence="2">The sequence shown here is derived from an EMBL/GenBank/DDBJ whole genome shotgun (WGS) entry which is preliminary data.</text>
</comment>
<dbReference type="Pfam" id="PF05704">
    <property type="entry name" value="Caps_synth"/>
    <property type="match status" value="1"/>
</dbReference>
<organism evidence="2">
    <name type="scientific">Faecalibacterium prausnitzii</name>
    <dbReference type="NCBI Taxonomy" id="853"/>
    <lineage>
        <taxon>Bacteria</taxon>
        <taxon>Bacillati</taxon>
        <taxon>Bacillota</taxon>
        <taxon>Clostridia</taxon>
        <taxon>Eubacteriales</taxon>
        <taxon>Oscillospiraceae</taxon>
        <taxon>Faecalibacterium</taxon>
    </lineage>
</organism>
<dbReference type="AlphaFoldDB" id="A0A6G1ZWM1"/>
<dbReference type="InterPro" id="IPR029044">
    <property type="entry name" value="Nucleotide-diphossugar_trans"/>
</dbReference>
<name>A0A6G1ZWM1_9FIRM</name>
<keyword evidence="1" id="KW-1133">Transmembrane helix</keyword>
<dbReference type="EMBL" id="WKQG01000002">
    <property type="protein sequence ID" value="MSC67924.1"/>
    <property type="molecule type" value="Genomic_DNA"/>
</dbReference>